<protein>
    <submittedName>
        <fullName evidence="2">Putative signal transduction protein</fullName>
    </submittedName>
</protein>
<dbReference type="PROSITE" id="PS51833">
    <property type="entry name" value="HDOD"/>
    <property type="match status" value="1"/>
</dbReference>
<dbReference type="SUPFAM" id="SSF109604">
    <property type="entry name" value="HD-domain/PDEase-like"/>
    <property type="match status" value="1"/>
</dbReference>
<dbReference type="InParanoid" id="F2LXP5"/>
<dbReference type="Proteomes" id="UP000008139">
    <property type="component" value="Chromosome"/>
</dbReference>
<dbReference type="EMBL" id="CP002606">
    <property type="protein sequence ID" value="AEA34286.1"/>
    <property type="molecule type" value="Genomic_DNA"/>
</dbReference>
<keyword evidence="3" id="KW-1185">Reference proteome</keyword>
<name>F2LXP5_HIPMA</name>
<dbReference type="InterPro" id="IPR013976">
    <property type="entry name" value="HDOD"/>
</dbReference>
<evidence type="ECO:0000313" key="2">
    <source>
        <dbReference type="EMBL" id="AEA34286.1"/>
    </source>
</evidence>
<evidence type="ECO:0000259" key="1">
    <source>
        <dbReference type="PROSITE" id="PS51833"/>
    </source>
</evidence>
<proteinExistence type="predicted"/>
<dbReference type="PANTHER" id="PTHR33525:SF3">
    <property type="entry name" value="RIBONUCLEASE Y"/>
    <property type="match status" value="1"/>
</dbReference>
<gene>
    <name evidence="2" type="ordered locus">Hipma_1329</name>
</gene>
<dbReference type="InterPro" id="IPR006675">
    <property type="entry name" value="HDIG_dom"/>
</dbReference>
<dbReference type="RefSeq" id="WP_013682318.1">
    <property type="nucleotide sequence ID" value="NC_015318.1"/>
</dbReference>
<reference evidence="3" key="2">
    <citation type="submission" date="2011-03" db="EMBL/GenBank/DDBJ databases">
        <title>The complete genome of Hippea maritima DSM 10411.</title>
        <authorList>
            <consortium name="US DOE Joint Genome Institute (JGI-PGF)"/>
            <person name="Lucas S."/>
            <person name="Copeland A."/>
            <person name="Lapidus A."/>
            <person name="Bruce D."/>
            <person name="Goodwin L."/>
            <person name="Pitluck S."/>
            <person name="Peters L."/>
            <person name="Kyrpides N."/>
            <person name="Mavromatis K."/>
            <person name="Pagani I."/>
            <person name="Ivanova N."/>
            <person name="Mikhailova N."/>
            <person name="Lu M."/>
            <person name="Detter J.C."/>
            <person name="Tapia R."/>
            <person name="Han C."/>
            <person name="Land M."/>
            <person name="Hauser L."/>
            <person name="Markowitz V."/>
            <person name="Cheng J.-F."/>
            <person name="Hugenholtz P."/>
            <person name="Woyke T."/>
            <person name="Wu D."/>
            <person name="Spring S."/>
            <person name="Schroeder M."/>
            <person name="Brambilla E."/>
            <person name="Klenk H.-P."/>
            <person name="Eisen J.A."/>
        </authorList>
    </citation>
    <scope>NUCLEOTIDE SEQUENCE [LARGE SCALE GENOMIC DNA]</scope>
    <source>
        <strain evidence="3">ATCC 700847 / DSM 10411 / MH2</strain>
    </source>
</reference>
<organism evidence="2 3">
    <name type="scientific">Hippea maritima (strain ATCC 700847 / DSM 10411 / MH2)</name>
    <dbReference type="NCBI Taxonomy" id="760142"/>
    <lineage>
        <taxon>Bacteria</taxon>
        <taxon>Pseudomonadati</taxon>
        <taxon>Campylobacterota</taxon>
        <taxon>Desulfurellia</taxon>
        <taxon>Desulfurellales</taxon>
        <taxon>Hippeaceae</taxon>
        <taxon>Hippea</taxon>
    </lineage>
</organism>
<dbReference type="Gene3D" id="1.10.3210.10">
    <property type="entry name" value="Hypothetical protein af1432"/>
    <property type="match status" value="1"/>
</dbReference>
<dbReference type="NCBIfam" id="TIGR00277">
    <property type="entry name" value="HDIG"/>
    <property type="match status" value="1"/>
</dbReference>
<dbReference type="AlphaFoldDB" id="F2LXP5"/>
<feature type="domain" description="HDOD" evidence="1">
    <location>
        <begin position="17"/>
        <end position="213"/>
    </location>
</feature>
<dbReference type="STRING" id="760142.Hipma_1329"/>
<dbReference type="OrthoDB" id="9803649at2"/>
<evidence type="ECO:0000313" key="3">
    <source>
        <dbReference type="Proteomes" id="UP000008139"/>
    </source>
</evidence>
<reference evidence="2 3" key="1">
    <citation type="journal article" date="2011" name="Stand. Genomic Sci.">
        <title>Complete genome sequence of the thermophilic sulfur-reducer Hippea maritima type strain (MH(2)).</title>
        <authorList>
            <person name="Huntemann M."/>
            <person name="Lu M."/>
            <person name="Nolan M."/>
            <person name="Lapidus A."/>
            <person name="Lucas S."/>
            <person name="Hammon N."/>
            <person name="Deshpande S."/>
            <person name="Cheng J.F."/>
            <person name="Tapia R."/>
            <person name="Han C."/>
            <person name="Goodwin L."/>
            <person name="Pitluck S."/>
            <person name="Liolios K."/>
            <person name="Pagani I."/>
            <person name="Ivanova N."/>
            <person name="Ovchinikova G."/>
            <person name="Pati A."/>
            <person name="Chen A."/>
            <person name="Palaniappan K."/>
            <person name="Land M."/>
            <person name="Hauser L."/>
            <person name="Jeffries C.D."/>
            <person name="Detter J.C."/>
            <person name="Brambilla E.M."/>
            <person name="Rohde M."/>
            <person name="Spring S."/>
            <person name="Goker M."/>
            <person name="Woyke T."/>
            <person name="Bristow J."/>
            <person name="Eisen J.A."/>
            <person name="Markowitz V."/>
            <person name="Hugenholtz P."/>
            <person name="Kyrpides N.C."/>
            <person name="Klenk H.P."/>
            <person name="Mavromatis K."/>
        </authorList>
    </citation>
    <scope>NUCLEOTIDE SEQUENCE [LARGE SCALE GENOMIC DNA]</scope>
    <source>
        <strain evidence="3">ATCC 700847 / DSM 10411 / MH2</strain>
    </source>
</reference>
<accession>F2LXP5</accession>
<dbReference type="InterPro" id="IPR052340">
    <property type="entry name" value="RNase_Y/CdgJ"/>
</dbReference>
<dbReference type="HOGENOM" id="CLU_048246_4_2_7"/>
<sequence>MNKIEELYNNLGKIEDLPAFPAIAFEVIKLTRDPDTTSRNLEDVIKKDPNLVSQILKMANSSLYGLSREITSLNHAINLLGFVQVENIVMISVILSSVRKLPLHKKFNRDKFLEHSFGCGVTAKIISNILNLNFSSAEFSGGVIHDIGKVLLDLYAPECLDLILENAYNKGISFIESEMELYGVNHSMLGAKLLSIWGLPEEIIDIAENHHSPLNAHNKLLVSAVHVADLLTYSEGIGFGGNYAKFTLEEDDGWQFLIQEANLKEEFDLAYFTFKLYEEIDNAKQLYFEES</sequence>
<dbReference type="KEGG" id="hmr:Hipma_1329"/>
<dbReference type="PANTHER" id="PTHR33525">
    <property type="match status" value="1"/>
</dbReference>
<dbReference type="Pfam" id="PF08668">
    <property type="entry name" value="HDOD"/>
    <property type="match status" value="1"/>
</dbReference>
<dbReference type="eggNOG" id="COG1639">
    <property type="taxonomic scope" value="Bacteria"/>
</dbReference>